<gene>
    <name evidence="5" type="ordered locus">Desmu_0010</name>
</gene>
<dbReference type="EMBL" id="CP002363">
    <property type="protein sequence ID" value="ADV64329.1"/>
    <property type="molecule type" value="Genomic_DNA"/>
</dbReference>
<dbReference type="STRING" id="765177.Desmu_0010"/>
<evidence type="ECO:0000256" key="1">
    <source>
        <dbReference type="ARBA" id="ARBA00022741"/>
    </source>
</evidence>
<feature type="domain" description="CP-type G" evidence="4">
    <location>
        <begin position="12"/>
        <end position="169"/>
    </location>
</feature>
<sequence>MSSRGGFTLASWSQLEKMVSRVDVVLMVLDSRDPLSTFSRRLESMVERNGRKLILVLNKADLVPRSVAEEWKEYFTEKGYTTVYMAAARHMGTLRLRRTIRRVAPSLPTLVAVAGYPKVGKSSIINGLKGRHSASTSPYPGSPGYTRHFQVYRVDKDIMVVDSPGVIPVEGGELEMVIRGFPPEKLDDPVPPAVKLIERILRYHPDAFKKAYGIAETNPLRILEELAVKRGWFYKATREPLIEEAARTIIRNYHDGRIPFYIRPSQILGGGGALNDKGEGGGGAVT</sequence>
<evidence type="ECO:0000313" key="6">
    <source>
        <dbReference type="Proteomes" id="UP000001068"/>
    </source>
</evidence>
<organism evidence="5 6">
    <name type="scientific">Desulfurococcus mucosus (strain ATCC 35584 / DSM 2162 / JCM 9187 / O7/1)</name>
    <dbReference type="NCBI Taxonomy" id="765177"/>
    <lineage>
        <taxon>Archaea</taxon>
        <taxon>Thermoproteota</taxon>
        <taxon>Thermoprotei</taxon>
        <taxon>Desulfurococcales</taxon>
        <taxon>Desulfurococcaceae</taxon>
        <taxon>Desulfurococcus</taxon>
    </lineage>
</organism>
<dbReference type="GO" id="GO:0005525">
    <property type="term" value="F:GTP binding"/>
    <property type="evidence" value="ECO:0007669"/>
    <property type="project" value="UniProtKB-KW"/>
</dbReference>
<dbReference type="InterPro" id="IPR027417">
    <property type="entry name" value="P-loop_NTPase"/>
</dbReference>
<dbReference type="InterPro" id="IPR050755">
    <property type="entry name" value="TRAFAC_YlqF/YawG_RiboMat"/>
</dbReference>
<evidence type="ECO:0000313" key="5">
    <source>
        <dbReference type="EMBL" id="ADV64329.1"/>
    </source>
</evidence>
<dbReference type="PANTHER" id="PTHR11089">
    <property type="entry name" value="GTP-BINDING PROTEIN-RELATED"/>
    <property type="match status" value="1"/>
</dbReference>
<evidence type="ECO:0000256" key="2">
    <source>
        <dbReference type="ARBA" id="ARBA00023134"/>
    </source>
</evidence>
<accession>E8RA51</accession>
<dbReference type="InterPro" id="IPR016478">
    <property type="entry name" value="GTPase_MTG1"/>
</dbReference>
<protein>
    <submittedName>
        <fullName evidence="5">Ras superfamily GTP-binding protein YlqF</fullName>
    </submittedName>
</protein>
<dbReference type="Gene3D" id="1.10.1580.10">
    <property type="match status" value="1"/>
</dbReference>
<dbReference type="PIRSF" id="PIRSF006230">
    <property type="entry name" value="MG442"/>
    <property type="match status" value="1"/>
</dbReference>
<dbReference type="PANTHER" id="PTHR11089:SF30">
    <property type="entry name" value="GUANINE NUCLEOTIDE-BINDING PROTEIN-LIKE 3 HOMOLOG"/>
    <property type="match status" value="1"/>
</dbReference>
<dbReference type="RefSeq" id="WP_013561551.1">
    <property type="nucleotide sequence ID" value="NC_014961.1"/>
</dbReference>
<reference evidence="6" key="1">
    <citation type="submission" date="2010-11" db="EMBL/GenBank/DDBJ databases">
        <title>The complete genome of Desulfurococcus mucosus DSM 2162.</title>
        <authorList>
            <consortium name="US DOE Joint Genome Institute (JGI-PGF)"/>
            <person name="Lucas S."/>
            <person name="Copeland A."/>
            <person name="Lapidus A."/>
            <person name="Bruce D."/>
            <person name="Goodwin L."/>
            <person name="Pitluck S."/>
            <person name="Kyrpides N."/>
            <person name="Mavromatis K."/>
            <person name="Pagani I."/>
            <person name="Ivanova N."/>
            <person name="Ovchinnikova G."/>
            <person name="Chertkov O."/>
            <person name="Held B."/>
            <person name="Brettin T."/>
            <person name="Detter J.C."/>
            <person name="Tapia R."/>
            <person name="Han C."/>
            <person name="Land M."/>
            <person name="Hauser L."/>
            <person name="Markowitz V."/>
            <person name="Cheng J.-F."/>
            <person name="Hugenholtz P."/>
            <person name="Woyke T."/>
            <person name="Wu D."/>
            <person name="Wirth R."/>
            <person name="Bilek Y."/>
            <person name="Hader T."/>
            <person name="Klenk H.-P."/>
            <person name="Eisen J.A."/>
        </authorList>
    </citation>
    <scope>NUCLEOTIDE SEQUENCE [LARGE SCALE GENOMIC DNA]</scope>
    <source>
        <strain evidence="6">ATCC 35584 / DSM 2162 / JCM 9187 / O7/1</strain>
    </source>
</reference>
<evidence type="ECO:0000256" key="3">
    <source>
        <dbReference type="PIRNR" id="PIRNR006230"/>
    </source>
</evidence>
<dbReference type="SUPFAM" id="SSF52540">
    <property type="entry name" value="P-loop containing nucleoside triphosphate hydrolases"/>
    <property type="match status" value="1"/>
</dbReference>
<dbReference type="InterPro" id="IPR030378">
    <property type="entry name" value="G_CP_dom"/>
</dbReference>
<evidence type="ECO:0000259" key="4">
    <source>
        <dbReference type="PROSITE" id="PS51721"/>
    </source>
</evidence>
<dbReference type="AlphaFoldDB" id="E8RA51"/>
<keyword evidence="6" id="KW-1185">Reference proteome</keyword>
<dbReference type="InterPro" id="IPR023179">
    <property type="entry name" value="GTP-bd_ortho_bundle_sf"/>
</dbReference>
<dbReference type="Gene3D" id="3.40.50.300">
    <property type="entry name" value="P-loop containing nucleotide triphosphate hydrolases"/>
    <property type="match status" value="1"/>
</dbReference>
<dbReference type="InterPro" id="IPR010914">
    <property type="entry name" value="RsgA_GTPase_dom"/>
</dbReference>
<dbReference type="CDD" id="cd01859">
    <property type="entry name" value="MJ1464"/>
    <property type="match status" value="1"/>
</dbReference>
<dbReference type="GO" id="GO:0003924">
    <property type="term" value="F:GTPase activity"/>
    <property type="evidence" value="ECO:0007669"/>
    <property type="project" value="InterPro"/>
</dbReference>
<comment type="similarity">
    <text evidence="3">Belongs to the TRAFAC class YlqF/YawG GTPase family. MTG1 subfamily.</text>
</comment>
<keyword evidence="2 3" id="KW-0342">GTP-binding</keyword>
<proteinExistence type="inferred from homology"/>
<dbReference type="Pfam" id="PF03193">
    <property type="entry name" value="RsgA_GTPase"/>
    <property type="match status" value="1"/>
</dbReference>
<dbReference type="HOGENOM" id="CLU_011106_1_2_2"/>
<dbReference type="OrthoDB" id="372125at2157"/>
<keyword evidence="1 3" id="KW-0547">Nucleotide-binding</keyword>
<dbReference type="PROSITE" id="PS51721">
    <property type="entry name" value="G_CP"/>
    <property type="match status" value="1"/>
</dbReference>
<dbReference type="eggNOG" id="arCOG00350">
    <property type="taxonomic scope" value="Archaea"/>
</dbReference>
<name>E8RA51_DESM0</name>
<reference evidence="5 6" key="2">
    <citation type="journal article" date="2011" name="Stand. Genomic Sci.">
        <title>Complete genome sequence of Desulfurococcus mucosus type strain (O7/1).</title>
        <authorList>
            <person name="Wirth R."/>
            <person name="Chertkov O."/>
            <person name="Held B."/>
            <person name="Lapidus A."/>
            <person name="Nolan M."/>
            <person name="Lucas S."/>
            <person name="Hammon N."/>
            <person name="Deshpande S."/>
            <person name="Cheng J.F."/>
            <person name="Tapia R."/>
            <person name="Han C."/>
            <person name="Goodwin L."/>
            <person name="Pitluck S."/>
            <person name="Liolios K."/>
            <person name="Ioanna P."/>
            <person name="Ivanova N."/>
            <person name="Mavromatis K."/>
            <person name="Mikhailova N."/>
            <person name="Pati A."/>
            <person name="Chen A."/>
            <person name="Palaniappan K."/>
            <person name="Land M."/>
            <person name="Hauser L."/>
            <person name="Chang Y.J."/>
            <person name="Jeffries C.D."/>
            <person name="Bilek Y."/>
            <person name="Hader T."/>
            <person name="Rohde M."/>
            <person name="Spring S."/>
            <person name="Sikorski J."/>
            <person name="Goker M."/>
            <person name="Woyke T."/>
            <person name="Bristow J."/>
            <person name="Eisen J.A."/>
            <person name="Markowitz V."/>
            <person name="Hugenholtz P."/>
            <person name="Kyrpides N.C."/>
            <person name="Klenk H.P."/>
        </authorList>
    </citation>
    <scope>NUCLEOTIDE SEQUENCE [LARGE SCALE GENOMIC DNA]</scope>
    <source>
        <strain evidence="6">ATCC 35584 / DSM 2162 / JCM 9187 / O7/1</strain>
    </source>
</reference>
<dbReference type="GeneID" id="10152689"/>
<dbReference type="KEGG" id="dmu:Desmu_0010"/>
<dbReference type="Proteomes" id="UP000001068">
    <property type="component" value="Chromosome"/>
</dbReference>